<evidence type="ECO:0000256" key="3">
    <source>
        <dbReference type="ARBA" id="ARBA00023306"/>
    </source>
</evidence>
<dbReference type="InterPro" id="IPR044998">
    <property type="entry name" value="Timeless"/>
</dbReference>
<evidence type="ECO:0000259" key="5">
    <source>
        <dbReference type="Pfam" id="PF04821"/>
    </source>
</evidence>
<organism evidence="6 7">
    <name type="scientific">Bursaphelenchus okinawaensis</name>
    <dbReference type="NCBI Taxonomy" id="465554"/>
    <lineage>
        <taxon>Eukaryota</taxon>
        <taxon>Metazoa</taxon>
        <taxon>Ecdysozoa</taxon>
        <taxon>Nematoda</taxon>
        <taxon>Chromadorea</taxon>
        <taxon>Rhabditida</taxon>
        <taxon>Tylenchina</taxon>
        <taxon>Tylenchomorpha</taxon>
        <taxon>Aphelenchoidea</taxon>
        <taxon>Aphelenchoididae</taxon>
        <taxon>Bursaphelenchus</taxon>
    </lineage>
</organism>
<keyword evidence="2" id="KW-0539">Nucleus</keyword>
<protein>
    <recommendedName>
        <fullName evidence="5">Timeless N-terminal domain-containing protein</fullName>
    </recommendedName>
</protein>
<dbReference type="OrthoDB" id="310853at2759"/>
<dbReference type="EMBL" id="CAJFCW020000004">
    <property type="protein sequence ID" value="CAG9111754.1"/>
    <property type="molecule type" value="Genomic_DNA"/>
</dbReference>
<dbReference type="EMBL" id="CAJFDH010000004">
    <property type="protein sequence ID" value="CAD5218797.1"/>
    <property type="molecule type" value="Genomic_DNA"/>
</dbReference>
<dbReference type="PANTHER" id="PTHR22940">
    <property type="entry name" value="TIMEOUT/TIMELESS-2"/>
    <property type="match status" value="1"/>
</dbReference>
<feature type="region of interest" description="Disordered" evidence="4">
    <location>
        <begin position="646"/>
        <end position="667"/>
    </location>
</feature>
<feature type="compositionally biased region" description="Acidic residues" evidence="4">
    <location>
        <begin position="646"/>
        <end position="662"/>
    </location>
</feature>
<sequence length="808" mass="94057">MSETVVSATINSLGYLEHGVYQPEPDCLAGIHDLIRFLHGDTEEHSARRQCLAQNLLKNDLVPLMASSDINDEDFSLVLRLALNLVQPALAVFQFRLPETDEDKLTYSTLDELLVANINAFCFRKLFEKFNNKIKAYYNVDALERRETDKIVVDRIIMLIRCVFSIGMEGPKCTEISFVNVKSKRNMVDAFLSSGIGETLFTVTRNKMERELLVHILAIISLLFRSFPCESIAVIEEDESTRLEKDEELKAKIDLQVNRLALKRRHSHIRQLGSNYVVKNAALNKNNDLLVQKPLAGDPLELIKRRKHSKGAPKRQCVRNLVESVFKENRIVERGLAQKVRDFCVSMINTVFDKLMASTRDSAFSSNRQGLMIYNDVNYFSLASFVIEFIRLSRLPLEKVSFVLSKNFFNHIISQSDNYLDSFKTDKANAKLLTLRLQYSVGTFKEVCHMLYTISKSTDEKEKASYDEVCNYVYDQEEYREFCYHCLAALHAQTMTTKLLTDMVLGTHFFLAVMEKRYKQGHLDTLPEEELREIWDGFKDELLECVKGEIEPTEGLIPIDTALKVDDETHQIFALCQVQEALRDRRLLDAVGLFNASRDLWPDSAFGSISSTPEELMEMVNEIFTVDLRDEAKKYYDERAKIYDDKQEEENVGPSVSDDEEEKEKGVDNDSEEFEFAQIVFQFNDYVANFAKRDIIQWYIFLLRRYETNSDELNKACLKMLHRISFDLDSHARLYMASLFNIFLDVYHEFKTTPKEQWKTHRHFEIYQFGYFLIKHFFKHWEMKGERLIAELLFFKNAQECFDIQNSD</sequence>
<evidence type="ECO:0000313" key="6">
    <source>
        <dbReference type="EMBL" id="CAD5218797.1"/>
    </source>
</evidence>
<comment type="subcellular location">
    <subcellularLocation>
        <location evidence="1">Nucleus</location>
    </subcellularLocation>
</comment>
<keyword evidence="7" id="KW-1185">Reference proteome</keyword>
<dbReference type="AlphaFoldDB" id="A0A811KU71"/>
<evidence type="ECO:0000256" key="4">
    <source>
        <dbReference type="SAM" id="MobiDB-lite"/>
    </source>
</evidence>
<dbReference type="GO" id="GO:0003677">
    <property type="term" value="F:DNA binding"/>
    <property type="evidence" value="ECO:0007669"/>
    <property type="project" value="TreeGrafter"/>
</dbReference>
<reference evidence="6" key="1">
    <citation type="submission" date="2020-09" db="EMBL/GenBank/DDBJ databases">
        <authorList>
            <person name="Kikuchi T."/>
        </authorList>
    </citation>
    <scope>NUCLEOTIDE SEQUENCE</scope>
    <source>
        <strain evidence="6">SH1</strain>
    </source>
</reference>
<dbReference type="Proteomes" id="UP000614601">
    <property type="component" value="Unassembled WGS sequence"/>
</dbReference>
<evidence type="ECO:0000256" key="1">
    <source>
        <dbReference type="ARBA" id="ARBA00004123"/>
    </source>
</evidence>
<accession>A0A811KU71</accession>
<dbReference type="PANTHER" id="PTHR22940:SF4">
    <property type="entry name" value="PROTEIN TIMELESS HOMOLOG"/>
    <property type="match status" value="1"/>
</dbReference>
<dbReference type="GO" id="GO:0043111">
    <property type="term" value="P:replication fork arrest"/>
    <property type="evidence" value="ECO:0007669"/>
    <property type="project" value="TreeGrafter"/>
</dbReference>
<name>A0A811KU71_9BILA</name>
<keyword evidence="3" id="KW-0131">Cell cycle</keyword>
<dbReference type="GO" id="GO:0000076">
    <property type="term" value="P:DNA replication checkpoint signaling"/>
    <property type="evidence" value="ECO:0007669"/>
    <property type="project" value="TreeGrafter"/>
</dbReference>
<dbReference type="Proteomes" id="UP000783686">
    <property type="component" value="Unassembled WGS sequence"/>
</dbReference>
<comment type="caution">
    <text evidence="6">The sequence shown here is derived from an EMBL/GenBank/DDBJ whole genome shotgun (WGS) entry which is preliminary data.</text>
</comment>
<evidence type="ECO:0000313" key="7">
    <source>
        <dbReference type="Proteomes" id="UP000614601"/>
    </source>
</evidence>
<gene>
    <name evidence="6" type="ORF">BOKJ2_LOCUS8007</name>
</gene>
<dbReference type="GO" id="GO:0031298">
    <property type="term" value="C:replication fork protection complex"/>
    <property type="evidence" value="ECO:0007669"/>
    <property type="project" value="TreeGrafter"/>
</dbReference>
<dbReference type="InterPro" id="IPR006906">
    <property type="entry name" value="Timeless_N"/>
</dbReference>
<proteinExistence type="predicted"/>
<dbReference type="GO" id="GO:0006281">
    <property type="term" value="P:DNA repair"/>
    <property type="evidence" value="ECO:0007669"/>
    <property type="project" value="TreeGrafter"/>
</dbReference>
<dbReference type="Pfam" id="PF04821">
    <property type="entry name" value="TIMELESS"/>
    <property type="match status" value="1"/>
</dbReference>
<feature type="domain" description="Timeless N-terminal" evidence="5">
    <location>
        <begin position="20"/>
        <end position="257"/>
    </location>
</feature>
<evidence type="ECO:0000256" key="2">
    <source>
        <dbReference type="ARBA" id="ARBA00023242"/>
    </source>
</evidence>